<dbReference type="OrthoDB" id="5833203at2759"/>
<dbReference type="Proteomes" id="UP000276991">
    <property type="component" value="Unassembled WGS sequence"/>
</dbReference>
<name>A0A498SB04_ACAVI</name>
<reference evidence="1 2" key="1">
    <citation type="submission" date="2018-08" db="EMBL/GenBank/DDBJ databases">
        <authorList>
            <person name="Laetsch R D."/>
            <person name="Stevens L."/>
            <person name="Kumar S."/>
            <person name="Blaxter L. M."/>
        </authorList>
    </citation>
    <scope>NUCLEOTIDE SEQUENCE [LARGE SCALE GENOMIC DNA]</scope>
</reference>
<gene>
    <name evidence="1" type="ORF">NAV_LOCUS3709</name>
</gene>
<accession>A0A498SB04</accession>
<protein>
    <submittedName>
        <fullName evidence="1">Uncharacterized protein</fullName>
    </submittedName>
</protein>
<evidence type="ECO:0000313" key="1">
    <source>
        <dbReference type="EMBL" id="VBB28883.1"/>
    </source>
</evidence>
<dbReference type="EMBL" id="UPTC01000493">
    <property type="protein sequence ID" value="VBB28883.1"/>
    <property type="molecule type" value="Genomic_DNA"/>
</dbReference>
<dbReference type="AlphaFoldDB" id="A0A498SB04"/>
<organism evidence="1 2">
    <name type="scientific">Acanthocheilonema viteae</name>
    <name type="common">Filarial nematode worm</name>
    <name type="synonym">Dipetalonema viteae</name>
    <dbReference type="NCBI Taxonomy" id="6277"/>
    <lineage>
        <taxon>Eukaryota</taxon>
        <taxon>Metazoa</taxon>
        <taxon>Ecdysozoa</taxon>
        <taxon>Nematoda</taxon>
        <taxon>Chromadorea</taxon>
        <taxon>Rhabditida</taxon>
        <taxon>Spirurina</taxon>
        <taxon>Spiruromorpha</taxon>
        <taxon>Filarioidea</taxon>
        <taxon>Onchocercidae</taxon>
        <taxon>Acanthocheilonema</taxon>
    </lineage>
</organism>
<sequence length="340" mass="39367">MVNRKEMILFIADEIANGCLNNGHSFYRYSAEQKKKVICYFFQFPIKEVSLNISTENALQRIVLKYKQNNITEAIAPTLEDLRNFHYAALLEYPEYAEGLVGALFGLFFTRQNGFVNNDSSGMYGGKMIWYDGTPAKTNFSSFHDPLFNPRVNKSHCYRFMTWATEDNDYYPKRCALGDHGWEGTDGEVHCFSIVYKMSNHTEQLYSIDDSICRIQRQRTHIRMYPAVFREKKEYEFIMKKLQDDLKTDQPMFYQYHSVLFGLWYFRGAGYRWSDFSQNSNFGFIDPSFNPRLNTSQCYRFLAIPSQCPFSSMHVQIGKIAAVAVAVAAAAANNPSLDAF</sequence>
<keyword evidence="2" id="KW-1185">Reference proteome</keyword>
<evidence type="ECO:0000313" key="2">
    <source>
        <dbReference type="Proteomes" id="UP000276991"/>
    </source>
</evidence>
<proteinExistence type="predicted"/>